<gene>
    <name evidence="3" type="ORF">MWN34_03075</name>
</gene>
<organism evidence="3 4">
    <name type="scientific">Ancylobacter crimeensis</name>
    <dbReference type="NCBI Taxonomy" id="2579147"/>
    <lineage>
        <taxon>Bacteria</taxon>
        <taxon>Pseudomonadati</taxon>
        <taxon>Pseudomonadota</taxon>
        <taxon>Alphaproteobacteria</taxon>
        <taxon>Hyphomicrobiales</taxon>
        <taxon>Xanthobacteraceae</taxon>
        <taxon>Ancylobacter</taxon>
    </lineage>
</organism>
<accession>A0ABT0D7G0</accession>
<evidence type="ECO:0000313" key="4">
    <source>
        <dbReference type="Proteomes" id="UP001203284"/>
    </source>
</evidence>
<sequence>MSLLPSALGLAGRRVLITGASRGIGYGIAEAFASAGAKLHMLAEDVGITEAAARLGADPYRVDITDNEAVTAVLGAIGPLDVVVNNAGLELITPLDDASAENEMRFRRILDINITGTFLVARAALPLMGTGGRIINTASIWGRVGEPLFGAYVASKHAVIGLTKSWAKELGPRGITVNAVCPGWVRTVASMRSLAAMAVRTGTDEEALLADIVSSQALPGLMEPADIAGTYLFLASDLAANVTGQSLGADRGDTPW</sequence>
<dbReference type="PROSITE" id="PS00061">
    <property type="entry name" value="ADH_SHORT"/>
    <property type="match status" value="1"/>
</dbReference>
<evidence type="ECO:0000313" key="3">
    <source>
        <dbReference type="EMBL" id="MCK0195886.1"/>
    </source>
</evidence>
<name>A0ABT0D7G0_9HYPH</name>
<proteinExistence type="inferred from homology"/>
<dbReference type="InterPro" id="IPR002347">
    <property type="entry name" value="SDR_fam"/>
</dbReference>
<dbReference type="CDD" id="cd05233">
    <property type="entry name" value="SDR_c"/>
    <property type="match status" value="1"/>
</dbReference>
<dbReference type="Proteomes" id="UP001203284">
    <property type="component" value="Unassembled WGS sequence"/>
</dbReference>
<protein>
    <submittedName>
        <fullName evidence="3">SDR family oxidoreductase</fullName>
    </submittedName>
</protein>
<evidence type="ECO:0000256" key="2">
    <source>
        <dbReference type="ARBA" id="ARBA00023002"/>
    </source>
</evidence>
<dbReference type="Gene3D" id="3.40.50.720">
    <property type="entry name" value="NAD(P)-binding Rossmann-like Domain"/>
    <property type="match status" value="1"/>
</dbReference>
<dbReference type="EMBL" id="JALKCH010000002">
    <property type="protein sequence ID" value="MCK0195886.1"/>
    <property type="molecule type" value="Genomic_DNA"/>
</dbReference>
<dbReference type="PRINTS" id="PR00081">
    <property type="entry name" value="GDHRDH"/>
</dbReference>
<dbReference type="InterPro" id="IPR036291">
    <property type="entry name" value="NAD(P)-bd_dom_sf"/>
</dbReference>
<keyword evidence="4" id="KW-1185">Reference proteome</keyword>
<dbReference type="PANTHER" id="PTHR42760">
    <property type="entry name" value="SHORT-CHAIN DEHYDROGENASES/REDUCTASES FAMILY MEMBER"/>
    <property type="match status" value="1"/>
</dbReference>
<evidence type="ECO:0000256" key="1">
    <source>
        <dbReference type="ARBA" id="ARBA00006484"/>
    </source>
</evidence>
<keyword evidence="2" id="KW-0560">Oxidoreductase</keyword>
<dbReference type="Pfam" id="PF13561">
    <property type="entry name" value="adh_short_C2"/>
    <property type="match status" value="1"/>
</dbReference>
<dbReference type="PANTHER" id="PTHR42760:SF133">
    <property type="entry name" value="3-OXOACYL-[ACYL-CARRIER-PROTEIN] REDUCTASE"/>
    <property type="match status" value="1"/>
</dbReference>
<comment type="caution">
    <text evidence="3">The sequence shown here is derived from an EMBL/GenBank/DDBJ whole genome shotgun (WGS) entry which is preliminary data.</text>
</comment>
<dbReference type="RefSeq" id="WP_247026326.1">
    <property type="nucleotide sequence ID" value="NZ_JALKCH010000002.1"/>
</dbReference>
<dbReference type="PRINTS" id="PR00080">
    <property type="entry name" value="SDRFAMILY"/>
</dbReference>
<comment type="similarity">
    <text evidence="1">Belongs to the short-chain dehydrogenases/reductases (SDR) family.</text>
</comment>
<dbReference type="SUPFAM" id="SSF51735">
    <property type="entry name" value="NAD(P)-binding Rossmann-fold domains"/>
    <property type="match status" value="1"/>
</dbReference>
<dbReference type="InterPro" id="IPR020904">
    <property type="entry name" value="Sc_DH/Rdtase_CS"/>
</dbReference>
<reference evidence="3 4" key="1">
    <citation type="submission" date="2022-04" db="EMBL/GenBank/DDBJ databases">
        <authorList>
            <person name="Grouzdev D.S."/>
            <person name="Pantiukh K.S."/>
            <person name="Krutkina M.S."/>
        </authorList>
    </citation>
    <scope>NUCLEOTIDE SEQUENCE [LARGE SCALE GENOMIC DNA]</scope>
    <source>
        <strain evidence="3 4">6x-1</strain>
    </source>
</reference>